<evidence type="ECO:0000313" key="3">
    <source>
        <dbReference type="Ensembl" id="ENSCVAP00000009362.1"/>
    </source>
</evidence>
<dbReference type="InterPro" id="IPR028043">
    <property type="entry name" value="PAAT-like"/>
</dbReference>
<evidence type="ECO:0000256" key="1">
    <source>
        <dbReference type="SAM" id="Coils"/>
    </source>
</evidence>
<feature type="region of interest" description="Disordered" evidence="2">
    <location>
        <begin position="232"/>
        <end position="291"/>
    </location>
</feature>
<accession>A0A3Q2CUI9</accession>
<dbReference type="GeneID" id="107094964"/>
<organism evidence="3 4">
    <name type="scientific">Cyprinodon variegatus</name>
    <name type="common">Sheepshead minnow</name>
    <dbReference type="NCBI Taxonomy" id="28743"/>
    <lineage>
        <taxon>Eukaryota</taxon>
        <taxon>Metazoa</taxon>
        <taxon>Chordata</taxon>
        <taxon>Craniata</taxon>
        <taxon>Vertebrata</taxon>
        <taxon>Euteleostomi</taxon>
        <taxon>Actinopterygii</taxon>
        <taxon>Neopterygii</taxon>
        <taxon>Teleostei</taxon>
        <taxon>Neoteleostei</taxon>
        <taxon>Acanthomorphata</taxon>
        <taxon>Ovalentaria</taxon>
        <taxon>Atherinomorphae</taxon>
        <taxon>Cyprinodontiformes</taxon>
        <taxon>Cyprinodontidae</taxon>
        <taxon>Cyprinodon</taxon>
    </lineage>
</organism>
<feature type="compositionally biased region" description="Low complexity" evidence="2">
    <location>
        <begin position="265"/>
        <end position="278"/>
    </location>
</feature>
<reference evidence="3" key="1">
    <citation type="submission" date="2025-08" db="UniProtKB">
        <authorList>
            <consortium name="Ensembl"/>
        </authorList>
    </citation>
    <scope>IDENTIFICATION</scope>
</reference>
<dbReference type="Pfam" id="PF14958">
    <property type="entry name" value="PAAT-like"/>
    <property type="match status" value="1"/>
</dbReference>
<dbReference type="AlphaFoldDB" id="A0A3Q2CUI9"/>
<dbReference type="STRING" id="28743.ENSCVAP00000009362"/>
<dbReference type="Ensembl" id="ENSCVAT00000000077.1">
    <property type="protein sequence ID" value="ENSCVAP00000009362.1"/>
    <property type="gene ID" value="ENSCVAG00000011301.1"/>
</dbReference>
<dbReference type="RefSeq" id="XP_015246385.1">
    <property type="nucleotide sequence ID" value="XM_015390899.1"/>
</dbReference>
<keyword evidence="4" id="KW-1185">Reference proteome</keyword>
<evidence type="ECO:0000256" key="2">
    <source>
        <dbReference type="SAM" id="MobiDB-lite"/>
    </source>
</evidence>
<feature type="compositionally biased region" description="Polar residues" evidence="2">
    <location>
        <begin position="253"/>
        <end position="264"/>
    </location>
</feature>
<sequence>MVDIRVKSGAAWACQSQGGQLADVLLPVHLSNTEDDEDDLSQSDRDADEATAVLLEQQEEGSPCILALSCSSSASISSLMVISEARTMEVYNQQEEYCGTVRGTKVQSLQWDRPDRGPFYRKQLLLQDPSAGCEAKLLSLAGRSSVLVCRVVVGLQEAAPAAAGGPGIDLQQVQSLVEEMGTSLSPGAQNLMDMVRFQQKNQSGSLGAFLPLLMGGGALSALVGGVGTTAAAARSPPHAADATPPEPSRSADRTPSQNGGTSEGSTSPDLSLSDTSCSQTMSSESGGPVNPAQLEEMMSHFLKGRGQGQALSPDLLPLLQSVCGQVTQLRLDNAEAALDRERNSECDWIMERRLEEMERRLKEHMDRRLDALEQKLEKVLLMALNHGAGGGSPTPLEHGGPAAPAQRAGTI</sequence>
<feature type="region of interest" description="Disordered" evidence="2">
    <location>
        <begin position="388"/>
        <end position="411"/>
    </location>
</feature>
<dbReference type="Proteomes" id="UP000265020">
    <property type="component" value="Unassembled WGS sequence"/>
</dbReference>
<dbReference type="CTD" id="103185433"/>
<reference evidence="3" key="2">
    <citation type="submission" date="2025-09" db="UniProtKB">
        <authorList>
            <consortium name="Ensembl"/>
        </authorList>
    </citation>
    <scope>IDENTIFICATION</scope>
</reference>
<feature type="compositionally biased region" description="Low complexity" evidence="2">
    <location>
        <begin position="232"/>
        <end position="243"/>
    </location>
</feature>
<dbReference type="OMA" id="PMLQNVC"/>
<dbReference type="OrthoDB" id="5981473at2759"/>
<feature type="coiled-coil region" evidence="1">
    <location>
        <begin position="354"/>
        <end position="382"/>
    </location>
</feature>
<dbReference type="PANTHER" id="PTHR14787">
    <property type="entry name" value="C10ORF188 FAMILY MEMBER"/>
    <property type="match status" value="1"/>
</dbReference>
<keyword evidence="1" id="KW-0175">Coiled coil</keyword>
<protein>
    <submittedName>
        <fullName evidence="3">Si:rp71-19m20.1</fullName>
    </submittedName>
</protein>
<evidence type="ECO:0000313" key="4">
    <source>
        <dbReference type="Proteomes" id="UP000265020"/>
    </source>
</evidence>
<proteinExistence type="predicted"/>
<dbReference type="GeneTree" id="ENSGT00390000017384"/>
<dbReference type="KEGG" id="cvg:107094964"/>
<dbReference type="PANTHER" id="PTHR14787:SF1">
    <property type="entry name" value="ATPASE PAAT"/>
    <property type="match status" value="1"/>
</dbReference>
<name>A0A3Q2CUI9_CYPVA</name>